<evidence type="ECO:0000256" key="2">
    <source>
        <dbReference type="ARBA" id="ARBA00012416"/>
    </source>
</evidence>
<dbReference type="InterPro" id="IPR036908">
    <property type="entry name" value="RlpA-like_sf"/>
</dbReference>
<dbReference type="InterPro" id="IPR027408">
    <property type="entry name" value="PNPase/RNase_PH_dom_sf"/>
</dbReference>
<dbReference type="SUPFAM" id="SSF54211">
    <property type="entry name" value="Ribosomal protein S5 domain 2-like"/>
    <property type="match status" value="2"/>
</dbReference>
<name>A0A2P6V2R8_9CHLO</name>
<comment type="caution">
    <text evidence="10">The sequence shown here is derived from an EMBL/GenBank/DDBJ whole genome shotgun (WGS) entry which is preliminary data.</text>
</comment>
<dbReference type="PROSITE" id="PS50126">
    <property type="entry name" value="S1"/>
    <property type="match status" value="1"/>
</dbReference>
<dbReference type="GO" id="GO:0000175">
    <property type="term" value="F:3'-5'-RNA exonuclease activity"/>
    <property type="evidence" value="ECO:0007669"/>
    <property type="project" value="TreeGrafter"/>
</dbReference>
<dbReference type="InterPro" id="IPR036612">
    <property type="entry name" value="KH_dom_type_1_sf"/>
</dbReference>
<evidence type="ECO:0000256" key="6">
    <source>
        <dbReference type="ARBA" id="ARBA00031451"/>
    </source>
</evidence>
<evidence type="ECO:0000256" key="7">
    <source>
        <dbReference type="PROSITE-ProRule" id="PRU00117"/>
    </source>
</evidence>
<dbReference type="CDD" id="cd22271">
    <property type="entry name" value="DPBB_EXP_N-like"/>
    <property type="match status" value="1"/>
</dbReference>
<dbReference type="SUPFAM" id="SSF55666">
    <property type="entry name" value="Ribonuclease PH domain 2-like"/>
    <property type="match status" value="2"/>
</dbReference>
<dbReference type="SUPFAM" id="SSF50685">
    <property type="entry name" value="Barwin-like endoglucanases"/>
    <property type="match status" value="1"/>
</dbReference>
<keyword evidence="11" id="KW-1185">Reference proteome</keyword>
<dbReference type="InterPro" id="IPR036345">
    <property type="entry name" value="ExoRNase_PH_dom2_sf"/>
</dbReference>
<comment type="similarity">
    <text evidence="1">Belongs to the polyribonucleotide nucleotidyltransferase family.</text>
</comment>
<dbReference type="InterPro" id="IPR036456">
    <property type="entry name" value="PNPase_PH_RNA-bd_sf"/>
</dbReference>
<dbReference type="SUPFAM" id="SSF54791">
    <property type="entry name" value="Eukaryotic type KH-domain (KH-domain type I)"/>
    <property type="match status" value="1"/>
</dbReference>
<dbReference type="AlphaFoldDB" id="A0A2P6V2R8"/>
<dbReference type="Pfam" id="PF01138">
    <property type="entry name" value="RNase_PH"/>
    <property type="match status" value="2"/>
</dbReference>
<dbReference type="GO" id="GO:0003723">
    <property type="term" value="F:RNA binding"/>
    <property type="evidence" value="ECO:0007669"/>
    <property type="project" value="UniProtKB-UniRule"/>
</dbReference>
<dbReference type="InterPro" id="IPR015847">
    <property type="entry name" value="ExoRNase_PH_dom2"/>
</dbReference>
<gene>
    <name evidence="10" type="ORF">C2E20_8069</name>
</gene>
<proteinExistence type="inferred from homology"/>
<dbReference type="GO" id="GO:0005739">
    <property type="term" value="C:mitochondrion"/>
    <property type="evidence" value="ECO:0007669"/>
    <property type="project" value="TreeGrafter"/>
</dbReference>
<dbReference type="Gene3D" id="2.40.50.140">
    <property type="entry name" value="Nucleic acid-binding proteins"/>
    <property type="match status" value="1"/>
</dbReference>
<dbReference type="PANTHER" id="PTHR11252:SF16">
    <property type="entry name" value="POLYRIBONUCLEOTIDE NUCLEOTIDYLTRANSFERASE 2, MITOCHONDRIAL"/>
    <property type="match status" value="1"/>
</dbReference>
<dbReference type="GO" id="GO:0005829">
    <property type="term" value="C:cytosol"/>
    <property type="evidence" value="ECO:0007669"/>
    <property type="project" value="TreeGrafter"/>
</dbReference>
<dbReference type="InterPro" id="IPR012162">
    <property type="entry name" value="PNPase"/>
</dbReference>
<protein>
    <recommendedName>
        <fullName evidence="2">polyribonucleotide nucleotidyltransferase</fullName>
        <ecNumber evidence="2">2.7.7.8</ecNumber>
    </recommendedName>
    <alternativeName>
        <fullName evidence="6">Polynucleotide phosphorylase 1</fullName>
    </alternativeName>
</protein>
<dbReference type="Gene3D" id="3.30.230.70">
    <property type="entry name" value="GHMP Kinase, N-terminal domain"/>
    <property type="match status" value="2"/>
</dbReference>
<evidence type="ECO:0000256" key="3">
    <source>
        <dbReference type="ARBA" id="ARBA00022679"/>
    </source>
</evidence>
<evidence type="ECO:0000256" key="4">
    <source>
        <dbReference type="ARBA" id="ARBA00022695"/>
    </source>
</evidence>
<dbReference type="InterPro" id="IPR003029">
    <property type="entry name" value="S1_domain"/>
</dbReference>
<feature type="domain" description="S1 motif" evidence="9">
    <location>
        <begin position="801"/>
        <end position="869"/>
    </location>
</feature>
<dbReference type="Pfam" id="PF00575">
    <property type="entry name" value="S1"/>
    <property type="match status" value="1"/>
</dbReference>
<dbReference type="GO" id="GO:0000965">
    <property type="term" value="P:mitochondrial RNA 3'-end processing"/>
    <property type="evidence" value="ECO:0007669"/>
    <property type="project" value="TreeGrafter"/>
</dbReference>
<dbReference type="GO" id="GO:0004654">
    <property type="term" value="F:polyribonucleotide nucleotidyltransferase activity"/>
    <property type="evidence" value="ECO:0007669"/>
    <property type="project" value="UniProtKB-EC"/>
</dbReference>
<dbReference type="InterPro" id="IPR004087">
    <property type="entry name" value="KH_dom"/>
</dbReference>
<dbReference type="STRING" id="554055.A0A2P6V2R8"/>
<evidence type="ECO:0000256" key="1">
    <source>
        <dbReference type="ARBA" id="ARBA00007404"/>
    </source>
</evidence>
<dbReference type="NCBIfam" id="TIGR03591">
    <property type="entry name" value="polynuc_phos"/>
    <property type="match status" value="1"/>
</dbReference>
<dbReference type="Proteomes" id="UP000239649">
    <property type="component" value="Unassembled WGS sequence"/>
</dbReference>
<keyword evidence="3" id="KW-0808">Transferase</keyword>
<evidence type="ECO:0000256" key="8">
    <source>
        <dbReference type="SAM" id="MobiDB-lite"/>
    </source>
</evidence>
<dbReference type="PANTHER" id="PTHR11252">
    <property type="entry name" value="POLYRIBONUCLEOTIDE NUCLEOTIDYLTRANSFERASE"/>
    <property type="match status" value="1"/>
</dbReference>
<dbReference type="Pfam" id="PF00013">
    <property type="entry name" value="KH_1"/>
    <property type="match status" value="1"/>
</dbReference>
<dbReference type="Gene3D" id="3.30.1370.10">
    <property type="entry name" value="K Homology domain, type 1"/>
    <property type="match status" value="1"/>
</dbReference>
<dbReference type="PROSITE" id="PS50084">
    <property type="entry name" value="KH_TYPE_1"/>
    <property type="match status" value="1"/>
</dbReference>
<dbReference type="SUPFAM" id="SSF50249">
    <property type="entry name" value="Nucleic acid-binding proteins"/>
    <property type="match status" value="1"/>
</dbReference>
<evidence type="ECO:0000313" key="10">
    <source>
        <dbReference type="EMBL" id="PSC68371.1"/>
    </source>
</evidence>
<evidence type="ECO:0000259" key="9">
    <source>
        <dbReference type="PROSITE" id="PS50126"/>
    </source>
</evidence>
<dbReference type="SMART" id="SM00322">
    <property type="entry name" value="KH"/>
    <property type="match status" value="1"/>
</dbReference>
<evidence type="ECO:0000256" key="5">
    <source>
        <dbReference type="ARBA" id="ARBA00022884"/>
    </source>
</evidence>
<dbReference type="InterPro" id="IPR020568">
    <property type="entry name" value="Ribosomal_Su5_D2-typ_SF"/>
</dbReference>
<sequence length="1063" mass="111215">MSGRATALRRCATLLARGCQAQLEREAGAAAAACELGLSSTGRGTAATTLPAVAQRFSTASPARLHSATPQAPADAPLREASLVRDDIGDALRGEAEAFPLSDEEAAAAAASAAAADAALERLAGQHLVPTDAIATLPRGQSLRQEGEFQGQSWAFETGKMARLANGSCMVQAGGTSVLAAATAQAAPWSRRDAYQLQFEVEYREKLCAVGRIPSTYNKREGAAKEHEVLAARRIDRALRPLFPRGLPFDAALFANVLSADGSADPDVMAISAASAALMCSDLPWAGPVAAARVAVLPGGELVVGPSVAQQEAAALTLLVAATAERVTMLEAEGAQIPEAEFMRALRAGVEAAQALVEPQRLLAEQTGRSTRTVQLSGADPAAARRVTEMVAPAVEAILRNAELSKSARIQALQEAKEAVLQKLRASGGFRADFARVPGSGCVTQADLEHTFRALVAGTLRRLALDEGWRCDGRGGIDVRSVHCEVDVVPVVHGSALFSRGETQSLCTATVGRRGEQQKTESLMGGEGYKRIFVNYSFPAYAVGETSIGGMRREWGHSELCERALLPVLPAENEFPFSLRINAETLASAGSSSMAAVSGGALALADAGVPLKALVAGISVGLFMDDSWDGACGELAGAPVAQAGGAAVPPVGRYELLTDLQGIEDQTGGMDLKVAGTRTGITACQLDVKLPGGVPLSIVEEALAAAARGRAKILSAMEAALPEERSDSSPTFGSLTVPAGMVGRVIGSGGSNIRQLEEEADVRLDVDGDSGRVAIYAPSQAAYKLAASKVQDVTGESVKEGEVYRGTVTKLFDYGALVTLADSGARALLHISEISPTRVRSIEEALSLGQELEVMCLGRDARGMRLSRKAVLARADAQARSAEQVQHSGGVDADNPGHSSSLSSLPSPPLIMASLRSSLALALVLCVAGASAYYKGDGTAYSGKGNKNHTGFNSCQFGTLDSKWETLYAALPSQVFNKDEDCGKCIKVRGTEPDAPGKWVTIMVVDECASCEGDGDVDFSDVALEKITGYNWDRKGIEWDWVDCEEETKQALSTQKSRKMLHA</sequence>
<dbReference type="SMART" id="SM00316">
    <property type="entry name" value="S1"/>
    <property type="match status" value="1"/>
</dbReference>
<dbReference type="SUPFAM" id="SSF46915">
    <property type="entry name" value="Polynucleotide phosphorylase/guanosine pentaphosphate synthase (PNPase/GPSI), domain 3"/>
    <property type="match status" value="1"/>
</dbReference>
<dbReference type="EMBL" id="LHPF02000038">
    <property type="protein sequence ID" value="PSC68371.1"/>
    <property type="molecule type" value="Genomic_DNA"/>
</dbReference>
<dbReference type="EC" id="2.7.7.8" evidence="2"/>
<feature type="region of interest" description="Disordered" evidence="8">
    <location>
        <begin position="883"/>
        <end position="903"/>
    </location>
</feature>
<dbReference type="CDD" id="cd02393">
    <property type="entry name" value="KH-I_PNPase"/>
    <property type="match status" value="1"/>
</dbReference>
<accession>A0A2P6V2R8</accession>
<dbReference type="GO" id="GO:0009570">
    <property type="term" value="C:chloroplast stroma"/>
    <property type="evidence" value="ECO:0007669"/>
    <property type="project" value="TreeGrafter"/>
</dbReference>
<dbReference type="NCBIfam" id="NF008805">
    <property type="entry name" value="PRK11824.1"/>
    <property type="match status" value="1"/>
</dbReference>
<dbReference type="GO" id="GO:0000958">
    <property type="term" value="P:mitochondrial mRNA catabolic process"/>
    <property type="evidence" value="ECO:0007669"/>
    <property type="project" value="TreeGrafter"/>
</dbReference>
<dbReference type="InterPro" id="IPR001247">
    <property type="entry name" value="ExoRNase_PH_dom1"/>
</dbReference>
<reference evidence="10 11" key="1">
    <citation type="journal article" date="2018" name="Plant J.">
        <title>Genome sequences of Chlorella sorokiniana UTEX 1602 and Micractinium conductrix SAG 241.80: implications to maltose excretion by a green alga.</title>
        <authorList>
            <person name="Arriola M.B."/>
            <person name="Velmurugan N."/>
            <person name="Zhang Y."/>
            <person name="Plunkett M.H."/>
            <person name="Hondzo H."/>
            <person name="Barney B.M."/>
        </authorList>
    </citation>
    <scope>NUCLEOTIDE SEQUENCE [LARGE SCALE GENOMIC DNA]</scope>
    <source>
        <strain evidence="10 11">SAG 241.80</strain>
    </source>
</reference>
<keyword evidence="5 7" id="KW-0694">RNA-binding</keyword>
<dbReference type="InterPro" id="IPR012340">
    <property type="entry name" value="NA-bd_OB-fold"/>
</dbReference>
<dbReference type="InterPro" id="IPR004088">
    <property type="entry name" value="KH_dom_type_1"/>
</dbReference>
<evidence type="ECO:0000313" key="11">
    <source>
        <dbReference type="Proteomes" id="UP000239649"/>
    </source>
</evidence>
<dbReference type="Pfam" id="PF03725">
    <property type="entry name" value="RNase_PH_C"/>
    <property type="match status" value="1"/>
</dbReference>
<dbReference type="OrthoDB" id="437922at2759"/>
<dbReference type="Gene3D" id="2.40.40.10">
    <property type="entry name" value="RlpA-like domain"/>
    <property type="match status" value="1"/>
</dbReference>
<keyword evidence="4" id="KW-0548">Nucleotidyltransferase</keyword>
<organism evidence="10 11">
    <name type="scientific">Micractinium conductrix</name>
    <dbReference type="NCBI Taxonomy" id="554055"/>
    <lineage>
        <taxon>Eukaryota</taxon>
        <taxon>Viridiplantae</taxon>
        <taxon>Chlorophyta</taxon>
        <taxon>core chlorophytes</taxon>
        <taxon>Trebouxiophyceae</taxon>
        <taxon>Chlorellales</taxon>
        <taxon>Chlorellaceae</taxon>
        <taxon>Chlorella clade</taxon>
        <taxon>Micractinium</taxon>
    </lineage>
</organism>